<feature type="domain" description="C2H2-type" evidence="3">
    <location>
        <begin position="476"/>
        <end position="506"/>
    </location>
</feature>
<feature type="compositionally biased region" description="Basic residues" evidence="2">
    <location>
        <begin position="344"/>
        <end position="365"/>
    </location>
</feature>
<evidence type="ECO:0000259" key="3">
    <source>
        <dbReference type="PROSITE" id="PS50157"/>
    </source>
</evidence>
<evidence type="ECO:0000256" key="2">
    <source>
        <dbReference type="SAM" id="MobiDB-lite"/>
    </source>
</evidence>
<dbReference type="HOGENOM" id="CLU_539667_0_0_1"/>
<sequence length="528" mass="59741">MFTYSDFQGDAHFHITSLGLDATIPQQLASSPNQPADNVVFKQSYTQDVFLNDNSIITGPHSLINSANNSTTSTTTTTPSVSYPFNDMIDLQVKFDNILGNDFITNPKPFLEDTTLNSYHTTTNSQNITDSTNTINTINNTNNKATVTPGDYNSAGQSISTTPVSPVPFVVFDQKQQDDYLSYNEQYLFEQPSQITVSQPQQPVSQAPIQHTHSLIDFHDGYYNELPNLHSHNHIHNHESAYINHYSTDPTTPVSNEFDLSPKQTTHTLQRPLPHTSMSYPDLSTMRNRTSVVLASQSVEHSPRLQRQESAFDVRAAVGSTSIFNLGGGADSKLVLNTSPRTVGHSHNHNHSHNHRLHHHLHRQSPPKPIKPELLSKFSEEQIRSIKLAETDAKCRNHCNASFANYMQLIDHFEEFKLSSFEFRGFKCPVHECPMSIIGYDKKADLRHHVVIDHFKKGKVIDECCQYSSELKSIIYVCNDDNCGKGFYRRDSLTRHIKLVHNGEPNVFNQKKKLENAEKKRKRKSIAK</sequence>
<dbReference type="GO" id="GO:0008270">
    <property type="term" value="F:zinc ion binding"/>
    <property type="evidence" value="ECO:0007669"/>
    <property type="project" value="UniProtKB-KW"/>
</dbReference>
<dbReference type="Proteomes" id="UP000000709">
    <property type="component" value="Unassembled WGS sequence"/>
</dbReference>
<dbReference type="GeneID" id="18872472"/>
<dbReference type="PROSITE" id="PS00028">
    <property type="entry name" value="ZINC_FINGER_C2H2_1"/>
    <property type="match status" value="1"/>
</dbReference>
<keyword evidence="1" id="KW-0479">Metal-binding</keyword>
<dbReference type="eggNOG" id="KOG1721">
    <property type="taxonomic scope" value="Eukaryota"/>
</dbReference>
<dbReference type="SUPFAM" id="SSF57667">
    <property type="entry name" value="beta-beta-alpha zinc fingers"/>
    <property type="match status" value="1"/>
</dbReference>
<dbReference type="InterPro" id="IPR013087">
    <property type="entry name" value="Znf_C2H2_type"/>
</dbReference>
<dbReference type="OMA" id="MMEMATP"/>
<dbReference type="InParanoid" id="G3AGD9"/>
<dbReference type="OrthoDB" id="6910977at2759"/>
<evidence type="ECO:0000313" key="4">
    <source>
        <dbReference type="EMBL" id="EGW35278.1"/>
    </source>
</evidence>
<gene>
    <name evidence="4" type="ORF">SPAPADRAFT_58496</name>
</gene>
<dbReference type="KEGG" id="spaa:SPAPADRAFT_58496"/>
<name>G3AGD9_SPAPN</name>
<dbReference type="STRING" id="619300.G3AGD9"/>
<dbReference type="Gene3D" id="3.30.160.60">
    <property type="entry name" value="Classic Zinc Finger"/>
    <property type="match status" value="1"/>
</dbReference>
<dbReference type="InterPro" id="IPR036236">
    <property type="entry name" value="Znf_C2H2_sf"/>
</dbReference>
<organism evidence="5">
    <name type="scientific">Spathaspora passalidarum (strain NRRL Y-27907 / 11-Y1)</name>
    <dbReference type="NCBI Taxonomy" id="619300"/>
    <lineage>
        <taxon>Eukaryota</taxon>
        <taxon>Fungi</taxon>
        <taxon>Dikarya</taxon>
        <taxon>Ascomycota</taxon>
        <taxon>Saccharomycotina</taxon>
        <taxon>Pichiomycetes</taxon>
        <taxon>Debaryomycetaceae</taxon>
        <taxon>Spathaspora</taxon>
    </lineage>
</organism>
<proteinExistence type="predicted"/>
<keyword evidence="5" id="KW-1185">Reference proteome</keyword>
<dbReference type="Pfam" id="PF00096">
    <property type="entry name" value="zf-C2H2"/>
    <property type="match status" value="1"/>
</dbReference>
<keyword evidence="1" id="KW-0862">Zinc</keyword>
<evidence type="ECO:0000256" key="1">
    <source>
        <dbReference type="PROSITE-ProRule" id="PRU00042"/>
    </source>
</evidence>
<dbReference type="SMART" id="SM00355">
    <property type="entry name" value="ZnF_C2H2"/>
    <property type="match status" value="2"/>
</dbReference>
<dbReference type="RefSeq" id="XP_007372690.1">
    <property type="nucleotide sequence ID" value="XM_007372628.1"/>
</dbReference>
<evidence type="ECO:0000313" key="5">
    <source>
        <dbReference type="Proteomes" id="UP000000709"/>
    </source>
</evidence>
<dbReference type="PROSITE" id="PS50157">
    <property type="entry name" value="ZINC_FINGER_C2H2_2"/>
    <property type="match status" value="1"/>
</dbReference>
<protein>
    <recommendedName>
        <fullName evidence="3">C2H2-type domain-containing protein</fullName>
    </recommendedName>
</protein>
<dbReference type="EMBL" id="GL996499">
    <property type="protein sequence ID" value="EGW35278.1"/>
    <property type="molecule type" value="Genomic_DNA"/>
</dbReference>
<keyword evidence="1" id="KW-0863">Zinc-finger</keyword>
<reference evidence="4 5" key="1">
    <citation type="journal article" date="2011" name="Proc. Natl. Acad. Sci. U.S.A.">
        <title>Comparative genomics of xylose-fermenting fungi for enhanced biofuel production.</title>
        <authorList>
            <person name="Wohlbach D.J."/>
            <person name="Kuo A."/>
            <person name="Sato T.K."/>
            <person name="Potts K.M."/>
            <person name="Salamov A.A."/>
            <person name="LaButti K.M."/>
            <person name="Sun H."/>
            <person name="Clum A."/>
            <person name="Pangilinan J.L."/>
            <person name="Lindquist E.A."/>
            <person name="Lucas S."/>
            <person name="Lapidus A."/>
            <person name="Jin M."/>
            <person name="Gunawan C."/>
            <person name="Balan V."/>
            <person name="Dale B.E."/>
            <person name="Jeffries T.W."/>
            <person name="Zinkel R."/>
            <person name="Barry K.W."/>
            <person name="Grigoriev I.V."/>
            <person name="Gasch A.P."/>
        </authorList>
    </citation>
    <scope>NUCLEOTIDE SEQUENCE [LARGE SCALE GENOMIC DNA]</scope>
    <source>
        <strain evidence="5">NRRL Y-27907 / 11-Y1</strain>
    </source>
</reference>
<accession>G3AGD9</accession>
<feature type="region of interest" description="Disordered" evidence="2">
    <location>
        <begin position="343"/>
        <end position="367"/>
    </location>
</feature>
<dbReference type="AlphaFoldDB" id="G3AGD9"/>